<gene>
    <name evidence="2" type="ORF">QQF64_004574</name>
</gene>
<comment type="caution">
    <text evidence="2">The sequence shown here is derived from an EMBL/GenBank/DDBJ whole genome shotgun (WGS) entry which is preliminary data.</text>
</comment>
<keyword evidence="1" id="KW-1133">Transmembrane helix</keyword>
<evidence type="ECO:0000313" key="3">
    <source>
        <dbReference type="Proteomes" id="UP001558613"/>
    </source>
</evidence>
<keyword evidence="1" id="KW-0812">Transmembrane</keyword>
<name>A0ABR3MJR1_9TELE</name>
<evidence type="ECO:0000256" key="1">
    <source>
        <dbReference type="SAM" id="Phobius"/>
    </source>
</evidence>
<proteinExistence type="predicted"/>
<evidence type="ECO:0000313" key="2">
    <source>
        <dbReference type="EMBL" id="KAL1264219.1"/>
    </source>
</evidence>
<organism evidence="2 3">
    <name type="scientific">Cirrhinus molitorella</name>
    <name type="common">mud carp</name>
    <dbReference type="NCBI Taxonomy" id="172907"/>
    <lineage>
        <taxon>Eukaryota</taxon>
        <taxon>Metazoa</taxon>
        <taxon>Chordata</taxon>
        <taxon>Craniata</taxon>
        <taxon>Vertebrata</taxon>
        <taxon>Euteleostomi</taxon>
        <taxon>Actinopterygii</taxon>
        <taxon>Neopterygii</taxon>
        <taxon>Teleostei</taxon>
        <taxon>Ostariophysi</taxon>
        <taxon>Cypriniformes</taxon>
        <taxon>Cyprinidae</taxon>
        <taxon>Labeoninae</taxon>
        <taxon>Labeonini</taxon>
        <taxon>Cirrhinus</taxon>
    </lineage>
</organism>
<keyword evidence="1" id="KW-0472">Membrane</keyword>
<reference evidence="2 3" key="1">
    <citation type="submission" date="2023-09" db="EMBL/GenBank/DDBJ databases">
        <authorList>
            <person name="Wang M."/>
        </authorList>
    </citation>
    <scope>NUCLEOTIDE SEQUENCE [LARGE SCALE GENOMIC DNA]</scope>
    <source>
        <strain evidence="2">GT-2023</strain>
        <tissue evidence="2">Liver</tissue>
    </source>
</reference>
<protein>
    <submittedName>
        <fullName evidence="2">Uncharacterized protein</fullName>
    </submittedName>
</protein>
<keyword evidence="3" id="KW-1185">Reference proteome</keyword>
<dbReference type="EMBL" id="JAYMGO010000012">
    <property type="protein sequence ID" value="KAL1264219.1"/>
    <property type="molecule type" value="Genomic_DNA"/>
</dbReference>
<dbReference type="Proteomes" id="UP001558613">
    <property type="component" value="Unassembled WGS sequence"/>
</dbReference>
<accession>A0ABR3MJR1</accession>
<feature type="transmembrane region" description="Helical" evidence="1">
    <location>
        <begin position="99"/>
        <end position="120"/>
    </location>
</feature>
<feature type="transmembrane region" description="Helical" evidence="1">
    <location>
        <begin position="70"/>
        <end position="93"/>
    </location>
</feature>
<sequence>MWPVKNASLDAEILLSAESFPLLLTLSAERIIHPACKRENAPVSLTFHRPSVRESVSAFMERPSASLWRFLLRWLSVSWFFVTSPSLVLYHIQSSTLPLSISCSITIPQLVLLFSLPLSLL</sequence>